<dbReference type="GO" id="GO:0008381">
    <property type="term" value="F:mechanosensitive monoatomic ion channel activity"/>
    <property type="evidence" value="ECO:0007669"/>
    <property type="project" value="InterPro"/>
</dbReference>
<dbReference type="Gene3D" id="1.10.287.1260">
    <property type="match status" value="1"/>
</dbReference>
<dbReference type="InterPro" id="IPR011066">
    <property type="entry name" value="MscS_channel_C_sf"/>
</dbReference>
<organism evidence="10">
    <name type="scientific">marine sediment metagenome</name>
    <dbReference type="NCBI Taxonomy" id="412755"/>
    <lineage>
        <taxon>unclassified sequences</taxon>
        <taxon>metagenomes</taxon>
        <taxon>ecological metagenomes</taxon>
    </lineage>
</organism>
<evidence type="ECO:0000259" key="9">
    <source>
        <dbReference type="PROSITE" id="PS50914"/>
    </source>
</evidence>
<evidence type="ECO:0000256" key="8">
    <source>
        <dbReference type="SAM" id="Phobius"/>
    </source>
</evidence>
<keyword evidence="4 8" id="KW-0812">Transmembrane</keyword>
<dbReference type="Gene3D" id="2.30.30.60">
    <property type="match status" value="1"/>
</dbReference>
<name>A0A0F9W904_9ZZZZ</name>
<evidence type="ECO:0000256" key="1">
    <source>
        <dbReference type="ARBA" id="ARBA00004651"/>
    </source>
</evidence>
<keyword evidence="5 8" id="KW-1133">Transmembrane helix</keyword>
<dbReference type="Pfam" id="PF04972">
    <property type="entry name" value="BON"/>
    <property type="match status" value="1"/>
</dbReference>
<dbReference type="PANTHER" id="PTHR30221:SF1">
    <property type="entry name" value="SMALL-CONDUCTANCE MECHANOSENSITIVE CHANNEL"/>
    <property type="match status" value="1"/>
</dbReference>
<dbReference type="InterPro" id="IPR010920">
    <property type="entry name" value="LSM_dom_sf"/>
</dbReference>
<comment type="similarity">
    <text evidence="2">Belongs to the MscS (TC 1.A.23) family.</text>
</comment>
<dbReference type="AlphaFoldDB" id="A0A0F9W904"/>
<keyword evidence="3" id="KW-1003">Cell membrane</keyword>
<feature type="transmembrane region" description="Helical" evidence="8">
    <location>
        <begin position="136"/>
        <end position="157"/>
    </location>
</feature>
<dbReference type="InterPro" id="IPR045275">
    <property type="entry name" value="MscS_archaea/bacteria_type"/>
</dbReference>
<evidence type="ECO:0000256" key="2">
    <source>
        <dbReference type="ARBA" id="ARBA00008017"/>
    </source>
</evidence>
<feature type="transmembrane region" description="Helical" evidence="8">
    <location>
        <begin position="197"/>
        <end position="218"/>
    </location>
</feature>
<keyword evidence="6 8" id="KW-0472">Membrane</keyword>
<dbReference type="Gene3D" id="3.30.1340.30">
    <property type="match status" value="1"/>
</dbReference>
<dbReference type="SUPFAM" id="SSF82689">
    <property type="entry name" value="Mechanosensitive channel protein MscS (YggB), C-terminal domain"/>
    <property type="match status" value="1"/>
</dbReference>
<dbReference type="InterPro" id="IPR011014">
    <property type="entry name" value="MscS_channel_TM-2"/>
</dbReference>
<feature type="region of interest" description="Disordered" evidence="7">
    <location>
        <begin position="400"/>
        <end position="466"/>
    </location>
</feature>
<dbReference type="SUPFAM" id="SSF50182">
    <property type="entry name" value="Sm-like ribonucleoproteins"/>
    <property type="match status" value="1"/>
</dbReference>
<sequence>MTKFPPILAWLLLVLLASINQPAALAQPGQGENPVASAQSLNPEDMALQERLASIFAVLEPLRRVEVQVTGGVALLSGAAPNEAQAERALTLASQIPGVVAVGDSIERRLDVQGNVSPMMDAMRTNVRQWLRASPLVALAAFIFILIVYLGYALARWSSLWQRLTTNPFLVELIGQGVRITAVVAALVVTLNLLGATALMATILGGAGVLGLAIGFAVRDTMENYICSILMSIRQPFRPNDHVVINTHEGKVVRLTSRATVLMTLQGNQLRIPNATVFKAVILNYTRNPQRRFEFELGVDAADNPVAAMKAGVDAMKALPFMLSDPAPGGTIKTIGDSNIILFFTGWIDQRETDFLRARSLAIRAVTTVLDAEGFSMPEPIYRLRFDAGQNTGALPEQLPVSAARPAQTKQDSDAIDNSAGPRRDPGPDADELLDTRPDTIIEDMVNEERASQDESDLLDTNRPVE</sequence>
<evidence type="ECO:0000313" key="10">
    <source>
        <dbReference type="EMBL" id="KKO12895.1"/>
    </source>
</evidence>
<dbReference type="Pfam" id="PF00924">
    <property type="entry name" value="MS_channel_2nd"/>
    <property type="match status" value="1"/>
</dbReference>
<dbReference type="EMBL" id="LAZR01000001">
    <property type="protein sequence ID" value="KKO12895.1"/>
    <property type="molecule type" value="Genomic_DNA"/>
</dbReference>
<comment type="subcellular location">
    <subcellularLocation>
        <location evidence="1">Cell membrane</location>
        <topology evidence="1">Multi-pass membrane protein</topology>
    </subcellularLocation>
</comment>
<dbReference type="GO" id="GO:0005886">
    <property type="term" value="C:plasma membrane"/>
    <property type="evidence" value="ECO:0007669"/>
    <property type="project" value="UniProtKB-SubCell"/>
</dbReference>
<comment type="caution">
    <text evidence="10">The sequence shown here is derived from an EMBL/GenBank/DDBJ whole genome shotgun (WGS) entry which is preliminary data.</text>
</comment>
<evidence type="ECO:0000256" key="4">
    <source>
        <dbReference type="ARBA" id="ARBA00022692"/>
    </source>
</evidence>
<feature type="domain" description="BON" evidence="9">
    <location>
        <begin position="44"/>
        <end position="114"/>
    </location>
</feature>
<evidence type="ECO:0000256" key="6">
    <source>
        <dbReference type="ARBA" id="ARBA00023136"/>
    </source>
</evidence>
<accession>A0A0F9W904</accession>
<dbReference type="InterPro" id="IPR007055">
    <property type="entry name" value="BON_dom"/>
</dbReference>
<protein>
    <recommendedName>
        <fullName evidence="9">BON domain-containing protein</fullName>
    </recommendedName>
</protein>
<reference evidence="10" key="1">
    <citation type="journal article" date="2015" name="Nature">
        <title>Complex archaea that bridge the gap between prokaryotes and eukaryotes.</title>
        <authorList>
            <person name="Spang A."/>
            <person name="Saw J.H."/>
            <person name="Jorgensen S.L."/>
            <person name="Zaremba-Niedzwiedzka K."/>
            <person name="Martijn J."/>
            <person name="Lind A.E."/>
            <person name="van Eijk R."/>
            <person name="Schleper C."/>
            <person name="Guy L."/>
            <person name="Ettema T.J."/>
        </authorList>
    </citation>
    <scope>NUCLEOTIDE SEQUENCE</scope>
</reference>
<dbReference type="InterPro" id="IPR023408">
    <property type="entry name" value="MscS_beta-dom_sf"/>
</dbReference>
<dbReference type="SUPFAM" id="SSF82861">
    <property type="entry name" value="Mechanosensitive channel protein MscS (YggB), transmembrane region"/>
    <property type="match status" value="1"/>
</dbReference>
<gene>
    <name evidence="10" type="ORF">LCGC14_0009120</name>
</gene>
<dbReference type="PANTHER" id="PTHR30221">
    <property type="entry name" value="SMALL-CONDUCTANCE MECHANOSENSITIVE CHANNEL"/>
    <property type="match status" value="1"/>
</dbReference>
<evidence type="ECO:0000256" key="7">
    <source>
        <dbReference type="SAM" id="MobiDB-lite"/>
    </source>
</evidence>
<dbReference type="PROSITE" id="PS50914">
    <property type="entry name" value="BON"/>
    <property type="match status" value="1"/>
</dbReference>
<proteinExistence type="inferred from homology"/>
<dbReference type="InterPro" id="IPR006685">
    <property type="entry name" value="MscS_channel_2nd"/>
</dbReference>
<evidence type="ECO:0000256" key="5">
    <source>
        <dbReference type="ARBA" id="ARBA00022989"/>
    </source>
</evidence>
<feature type="transmembrane region" description="Helical" evidence="8">
    <location>
        <begin position="169"/>
        <end position="191"/>
    </location>
</feature>
<dbReference type="Gene3D" id="3.30.70.100">
    <property type="match status" value="1"/>
</dbReference>
<evidence type="ECO:0000256" key="3">
    <source>
        <dbReference type="ARBA" id="ARBA00022475"/>
    </source>
</evidence>